<organism evidence="1 2">
    <name type="scientific">Dothistroma septosporum (strain NZE10 / CBS 128990)</name>
    <name type="common">Red band needle blight fungus</name>
    <name type="synonym">Mycosphaerella pini</name>
    <dbReference type="NCBI Taxonomy" id="675120"/>
    <lineage>
        <taxon>Eukaryota</taxon>
        <taxon>Fungi</taxon>
        <taxon>Dikarya</taxon>
        <taxon>Ascomycota</taxon>
        <taxon>Pezizomycotina</taxon>
        <taxon>Dothideomycetes</taxon>
        <taxon>Dothideomycetidae</taxon>
        <taxon>Mycosphaerellales</taxon>
        <taxon>Mycosphaerellaceae</taxon>
        <taxon>Dothistroma</taxon>
    </lineage>
</organism>
<name>N1PY75_DOTSN</name>
<dbReference type="HOGENOM" id="CLU_2454717_0_0_1"/>
<proteinExistence type="predicted"/>
<evidence type="ECO:0000313" key="2">
    <source>
        <dbReference type="Proteomes" id="UP000016933"/>
    </source>
</evidence>
<dbReference type="AlphaFoldDB" id="N1PY75"/>
<reference evidence="1 2" key="2">
    <citation type="journal article" date="2012" name="PLoS Pathog.">
        <title>Diverse lifestyles and strategies of plant pathogenesis encoded in the genomes of eighteen Dothideomycetes fungi.</title>
        <authorList>
            <person name="Ohm R.A."/>
            <person name="Feau N."/>
            <person name="Henrissat B."/>
            <person name="Schoch C.L."/>
            <person name="Horwitz B.A."/>
            <person name="Barry K.W."/>
            <person name="Condon B.J."/>
            <person name="Copeland A.C."/>
            <person name="Dhillon B."/>
            <person name="Glaser F."/>
            <person name="Hesse C.N."/>
            <person name="Kosti I."/>
            <person name="LaButti K."/>
            <person name="Lindquist E.A."/>
            <person name="Lucas S."/>
            <person name="Salamov A.A."/>
            <person name="Bradshaw R.E."/>
            <person name="Ciuffetti L."/>
            <person name="Hamelin R.C."/>
            <person name="Kema G.H.J."/>
            <person name="Lawrence C."/>
            <person name="Scott J.A."/>
            <person name="Spatafora J.W."/>
            <person name="Turgeon B.G."/>
            <person name="de Wit P.J.G.M."/>
            <person name="Zhong S."/>
            <person name="Goodwin S.B."/>
            <person name="Grigoriev I.V."/>
        </authorList>
    </citation>
    <scope>NUCLEOTIDE SEQUENCE [LARGE SCALE GENOMIC DNA]</scope>
    <source>
        <strain evidence="2">NZE10 / CBS 128990</strain>
    </source>
</reference>
<dbReference type="Proteomes" id="UP000016933">
    <property type="component" value="Unassembled WGS sequence"/>
</dbReference>
<keyword evidence="2" id="KW-1185">Reference proteome</keyword>
<evidence type="ECO:0000313" key="1">
    <source>
        <dbReference type="EMBL" id="EME47943.1"/>
    </source>
</evidence>
<reference evidence="2" key="1">
    <citation type="journal article" date="2012" name="PLoS Genet.">
        <title>The genomes of the fungal plant pathogens Cladosporium fulvum and Dothistroma septosporum reveal adaptation to different hosts and lifestyles but also signatures of common ancestry.</title>
        <authorList>
            <person name="de Wit P.J.G.M."/>
            <person name="van der Burgt A."/>
            <person name="Oekmen B."/>
            <person name="Stergiopoulos I."/>
            <person name="Abd-Elsalam K.A."/>
            <person name="Aerts A.L."/>
            <person name="Bahkali A.H."/>
            <person name="Beenen H.G."/>
            <person name="Chettri P."/>
            <person name="Cox M.P."/>
            <person name="Datema E."/>
            <person name="de Vries R.P."/>
            <person name="Dhillon B."/>
            <person name="Ganley A.R."/>
            <person name="Griffiths S.A."/>
            <person name="Guo Y."/>
            <person name="Hamelin R.C."/>
            <person name="Henrissat B."/>
            <person name="Kabir M.S."/>
            <person name="Jashni M.K."/>
            <person name="Kema G."/>
            <person name="Klaubauf S."/>
            <person name="Lapidus A."/>
            <person name="Levasseur A."/>
            <person name="Lindquist E."/>
            <person name="Mehrabi R."/>
            <person name="Ohm R.A."/>
            <person name="Owen T.J."/>
            <person name="Salamov A."/>
            <person name="Schwelm A."/>
            <person name="Schijlen E."/>
            <person name="Sun H."/>
            <person name="van den Burg H.A."/>
            <person name="van Ham R.C.H.J."/>
            <person name="Zhang S."/>
            <person name="Goodwin S.B."/>
            <person name="Grigoriev I.V."/>
            <person name="Collemare J."/>
            <person name="Bradshaw R.E."/>
        </authorList>
    </citation>
    <scope>NUCLEOTIDE SEQUENCE [LARGE SCALE GENOMIC DNA]</scope>
    <source>
        <strain evidence="2">NZE10 / CBS 128990</strain>
    </source>
</reference>
<sequence length="89" mass="10073">MSHHSYPCLRHTNAITRGIIAQGTWSMCFKGLDLRARKLCLPMLPDLEAVQYLAISHRGVQQPGIDIEFCTVMRPTTRITGSEEEITMQ</sequence>
<gene>
    <name evidence="1" type="ORF">DOTSEDRAFT_69767</name>
</gene>
<protein>
    <submittedName>
        <fullName evidence="1">Uncharacterized protein</fullName>
    </submittedName>
</protein>
<accession>N1PY75</accession>
<dbReference type="EMBL" id="KB446536">
    <property type="protein sequence ID" value="EME47943.1"/>
    <property type="molecule type" value="Genomic_DNA"/>
</dbReference>